<feature type="domain" description="Methyltransferase" evidence="2">
    <location>
        <begin position="43"/>
        <end position="104"/>
    </location>
</feature>
<dbReference type="EMBL" id="AZHB01000009">
    <property type="protein sequence ID" value="OAA64923.1"/>
    <property type="molecule type" value="Genomic_DNA"/>
</dbReference>
<gene>
    <name evidence="3" type="ORF">ISF_04333</name>
</gene>
<evidence type="ECO:0000313" key="3">
    <source>
        <dbReference type="EMBL" id="OAA64923.1"/>
    </source>
</evidence>
<dbReference type="InterPro" id="IPR029063">
    <property type="entry name" value="SAM-dependent_MTases_sf"/>
</dbReference>
<evidence type="ECO:0000313" key="4">
    <source>
        <dbReference type="Proteomes" id="UP000076744"/>
    </source>
</evidence>
<keyword evidence="4" id="KW-1185">Reference proteome</keyword>
<dbReference type="Proteomes" id="UP000076744">
    <property type="component" value="Unassembled WGS sequence"/>
</dbReference>
<dbReference type="STRING" id="1081104.A0A167XFN1"/>
<dbReference type="AlphaFoldDB" id="A0A167XFN1"/>
<dbReference type="RefSeq" id="XP_018704895.1">
    <property type="nucleotide sequence ID" value="XM_018847939.1"/>
</dbReference>
<reference evidence="3 4" key="1">
    <citation type="journal article" date="2016" name="Genome Biol. Evol.">
        <title>Divergent and convergent evolution of fungal pathogenicity.</title>
        <authorList>
            <person name="Shang Y."/>
            <person name="Xiao G."/>
            <person name="Zheng P."/>
            <person name="Cen K."/>
            <person name="Zhan S."/>
            <person name="Wang C."/>
        </authorList>
    </citation>
    <scope>NUCLEOTIDE SEQUENCE [LARGE SCALE GENOMIC DNA]</scope>
    <source>
        <strain evidence="3 4">ARSEF 2679</strain>
    </source>
</reference>
<dbReference type="OrthoDB" id="3647at2759"/>
<protein>
    <submittedName>
        <fullName evidence="3">ToxA protein</fullName>
    </submittedName>
</protein>
<name>A0A167XFN1_CORFA</name>
<dbReference type="Pfam" id="PF13649">
    <property type="entry name" value="Methyltransf_25"/>
    <property type="match status" value="1"/>
</dbReference>
<organism evidence="3 4">
    <name type="scientific">Cordyceps fumosorosea (strain ARSEF 2679)</name>
    <name type="common">Isaria fumosorosea</name>
    <dbReference type="NCBI Taxonomy" id="1081104"/>
    <lineage>
        <taxon>Eukaryota</taxon>
        <taxon>Fungi</taxon>
        <taxon>Dikarya</taxon>
        <taxon>Ascomycota</taxon>
        <taxon>Pezizomycotina</taxon>
        <taxon>Sordariomycetes</taxon>
        <taxon>Hypocreomycetidae</taxon>
        <taxon>Hypocreales</taxon>
        <taxon>Cordycipitaceae</taxon>
        <taxon>Cordyceps</taxon>
    </lineage>
</organism>
<feature type="region of interest" description="Disordered" evidence="1">
    <location>
        <begin position="101"/>
        <end position="121"/>
    </location>
</feature>
<dbReference type="Gene3D" id="3.40.50.150">
    <property type="entry name" value="Vaccinia Virus protein VP39"/>
    <property type="match status" value="1"/>
</dbReference>
<comment type="caution">
    <text evidence="3">The sequence shown here is derived from an EMBL/GenBank/DDBJ whole genome shotgun (WGS) entry which is preliminary data.</text>
</comment>
<dbReference type="CDD" id="cd02440">
    <property type="entry name" value="AdoMet_MTases"/>
    <property type="match status" value="1"/>
</dbReference>
<evidence type="ECO:0000256" key="1">
    <source>
        <dbReference type="SAM" id="MobiDB-lite"/>
    </source>
</evidence>
<dbReference type="InterPro" id="IPR041698">
    <property type="entry name" value="Methyltransf_25"/>
</dbReference>
<dbReference type="SUPFAM" id="SSF53335">
    <property type="entry name" value="S-adenosyl-L-methionine-dependent methyltransferases"/>
    <property type="match status" value="1"/>
</dbReference>
<feature type="region of interest" description="Disordered" evidence="1">
    <location>
        <begin position="180"/>
        <end position="229"/>
    </location>
</feature>
<sequence length="229" mass="24863">MPPLCDSIGSHYDMVKRTVLGKIEQHNARNITSPLLQNPDTQVLDLACDTGFYTRFLVEWGAASVVGVDLSRVMLPAAAAARLTATPYTDRVAFRLGDPFHMPDPVDNSHRPASGEEEEEGVSTSSPCMWLLVYAKDKEELARGFRTVAANLRAGEASSWGFFLAPPPGVEDVAALARSSRRRRRMPTPRAACVEPPGAAPGRRAGRGHDRERAAVARGSSPRGRRSCI</sequence>
<proteinExistence type="predicted"/>
<feature type="compositionally biased region" description="Low complexity" evidence="1">
    <location>
        <begin position="188"/>
        <end position="203"/>
    </location>
</feature>
<evidence type="ECO:0000259" key="2">
    <source>
        <dbReference type="Pfam" id="PF13649"/>
    </source>
</evidence>
<accession>A0A167XFN1</accession>
<dbReference type="GeneID" id="30020625"/>